<dbReference type="Pfam" id="PF05258">
    <property type="entry name" value="DciA"/>
    <property type="match status" value="1"/>
</dbReference>
<proteinExistence type="predicted"/>
<name>A0A8H9Y7H4_9CORY</name>
<feature type="region of interest" description="Disordered" evidence="1">
    <location>
        <begin position="1"/>
        <end position="103"/>
    </location>
</feature>
<evidence type="ECO:0000313" key="3">
    <source>
        <dbReference type="Proteomes" id="UP000612712"/>
    </source>
</evidence>
<gene>
    <name evidence="2" type="ORF">FHU32_001187</name>
</gene>
<dbReference type="EMBL" id="JACHWT010000004">
    <property type="protein sequence ID" value="MBB3115968.1"/>
    <property type="molecule type" value="Genomic_DNA"/>
</dbReference>
<dbReference type="InterPro" id="IPR007922">
    <property type="entry name" value="DciA-like"/>
</dbReference>
<protein>
    <submittedName>
        <fullName evidence="2">Putative nucleic acid-binding Zn ribbon protein</fullName>
    </submittedName>
</protein>
<evidence type="ECO:0000313" key="2">
    <source>
        <dbReference type="EMBL" id="MBB3115968.1"/>
    </source>
</evidence>
<dbReference type="RefSeq" id="WP_010271445.1">
    <property type="nucleotide sequence ID" value="NZ_AENJ01000273.1"/>
</dbReference>
<dbReference type="PANTHER" id="PTHR36456:SF1">
    <property type="entry name" value="UPF0232 PROTEIN SCO3875"/>
    <property type="match status" value="1"/>
</dbReference>
<accession>A0A8H9Y7H4</accession>
<dbReference type="GeneID" id="60809008"/>
<dbReference type="PANTHER" id="PTHR36456">
    <property type="entry name" value="UPF0232 PROTEIN SCO3875"/>
    <property type="match status" value="1"/>
</dbReference>
<dbReference type="Proteomes" id="UP000612712">
    <property type="component" value="Unassembled WGS sequence"/>
</dbReference>
<sequence>MTHDGDDAGTPRGDADRPTPPATGDVPAAESDPIAQAMAQIRRLRAREAGARGADGNGNGGPGGVPGMTGGAAGATDRDGFTWNTGGPTGGARRRGRRPARMKTRFDGRLDRSYRDPGSFSDLVQREIRRRGWGKRVAAGTLQNHWEEIVGPTIASHTTIVMYKEEEKQLHIECDSTAWATNLRYMQRTVLQTIAQRIGPDIVAQLKIYGPRPPSWRHGKFHVSGRGPRDTYG</sequence>
<dbReference type="AlphaFoldDB" id="A0A8H9Y7H4"/>
<comment type="caution">
    <text evidence="2">The sequence shown here is derived from an EMBL/GenBank/DDBJ whole genome shotgun (WGS) entry which is preliminary data.</text>
</comment>
<evidence type="ECO:0000256" key="1">
    <source>
        <dbReference type="SAM" id="MobiDB-lite"/>
    </source>
</evidence>
<organism evidence="2 3">
    <name type="scientific">Corynebacterium bovis DSM 20582 = CIP 54.80</name>
    <dbReference type="NCBI Taxonomy" id="927655"/>
    <lineage>
        <taxon>Bacteria</taxon>
        <taxon>Bacillati</taxon>
        <taxon>Actinomycetota</taxon>
        <taxon>Actinomycetes</taxon>
        <taxon>Mycobacteriales</taxon>
        <taxon>Corynebacteriaceae</taxon>
        <taxon>Corynebacterium</taxon>
    </lineage>
</organism>
<feature type="compositionally biased region" description="Gly residues" evidence="1">
    <location>
        <begin position="53"/>
        <end position="73"/>
    </location>
</feature>
<reference evidence="2" key="1">
    <citation type="submission" date="2020-08" db="EMBL/GenBank/DDBJ databases">
        <title>Sequencing the genomes of 1000 actinobacteria strains.</title>
        <authorList>
            <person name="Klenk H.-P."/>
        </authorList>
    </citation>
    <scope>NUCLEOTIDE SEQUENCE</scope>
    <source>
        <strain evidence="2">DSM 20582</strain>
    </source>
</reference>
<feature type="compositionally biased region" description="Basic residues" evidence="1">
    <location>
        <begin position="92"/>
        <end position="103"/>
    </location>
</feature>